<feature type="compositionally biased region" description="Low complexity" evidence="1">
    <location>
        <begin position="171"/>
        <end position="187"/>
    </location>
</feature>
<feature type="compositionally biased region" description="Low complexity" evidence="1">
    <location>
        <begin position="341"/>
        <end position="353"/>
    </location>
</feature>
<evidence type="ECO:0000313" key="2">
    <source>
        <dbReference type="EMBL" id="KAL0065396.1"/>
    </source>
</evidence>
<dbReference type="Proteomes" id="UP001437256">
    <property type="component" value="Unassembled WGS sequence"/>
</dbReference>
<feature type="compositionally biased region" description="Polar residues" evidence="1">
    <location>
        <begin position="109"/>
        <end position="127"/>
    </location>
</feature>
<reference evidence="2 3" key="1">
    <citation type="submission" date="2024-05" db="EMBL/GenBank/DDBJ databases">
        <title>A draft genome resource for the thread blight pathogen Marasmius tenuissimus strain MS-2.</title>
        <authorList>
            <person name="Yulfo-Soto G.E."/>
            <person name="Baruah I.K."/>
            <person name="Amoako-Attah I."/>
            <person name="Bukari Y."/>
            <person name="Meinhardt L.W."/>
            <person name="Bailey B.A."/>
            <person name="Cohen S.P."/>
        </authorList>
    </citation>
    <scope>NUCLEOTIDE SEQUENCE [LARGE SCALE GENOMIC DNA]</scope>
    <source>
        <strain evidence="2 3">MS-2</strain>
    </source>
</reference>
<feature type="region of interest" description="Disordered" evidence="1">
    <location>
        <begin position="170"/>
        <end position="230"/>
    </location>
</feature>
<sequence length="454" mass="49285">MTKSSASSVSSKASRPRRPPSPVSLYGAGGFGAAPPKQPRPLVQVEKKPKPNSVSHRRTPSTSTGTSRKSDDSGSTHTGSSGSIRSIESLKNFGIPGWRKKRAAAANASSLPTTPNPQGTFDPTPSNKPLPYREDEEYLRSEAENLVRQLDKATRTFGERVPVEYILRKNSASTSASTSSAPAPQQSLPILEVTPVSDTPSIRMRQQRPPIPKDLSIPEPPPPPSKDLFVECLFRPDSMVLPSEDGHDPDSPVLPSQDYHYVKNIPTLPPISTTTPLSEDSEPEEPSPIFFSRAQGLPEALPPPPSIVNPAEDGHPERTIPLLLRQPRPKVRSPSTRPATSHAAPSLQSSLASPSVASVDDSFLLKTSTPARQPLLVRPKTSHAGFMAVEASPAYPRPDSPFQNSTVPFHAWLSTTWPSEKEPPVVRQDLGQGWSGEWNRSDMQDVISQLRQLK</sequence>
<accession>A0ABR2ZUY1</accession>
<comment type="caution">
    <text evidence="2">The sequence shown here is derived from an EMBL/GenBank/DDBJ whole genome shotgun (WGS) entry which is preliminary data.</text>
</comment>
<dbReference type="EMBL" id="JBBXMP010000048">
    <property type="protein sequence ID" value="KAL0065396.1"/>
    <property type="molecule type" value="Genomic_DNA"/>
</dbReference>
<evidence type="ECO:0000313" key="3">
    <source>
        <dbReference type="Proteomes" id="UP001437256"/>
    </source>
</evidence>
<organism evidence="2 3">
    <name type="scientific">Marasmius tenuissimus</name>
    <dbReference type="NCBI Taxonomy" id="585030"/>
    <lineage>
        <taxon>Eukaryota</taxon>
        <taxon>Fungi</taxon>
        <taxon>Dikarya</taxon>
        <taxon>Basidiomycota</taxon>
        <taxon>Agaricomycotina</taxon>
        <taxon>Agaricomycetes</taxon>
        <taxon>Agaricomycetidae</taxon>
        <taxon>Agaricales</taxon>
        <taxon>Marasmiineae</taxon>
        <taxon>Marasmiaceae</taxon>
        <taxon>Marasmius</taxon>
    </lineage>
</organism>
<feature type="compositionally biased region" description="Low complexity" evidence="1">
    <location>
        <begin position="1"/>
        <end position="13"/>
    </location>
</feature>
<keyword evidence="3" id="KW-1185">Reference proteome</keyword>
<gene>
    <name evidence="2" type="ORF">AAF712_007604</name>
</gene>
<protein>
    <submittedName>
        <fullName evidence="2">Uncharacterized protein</fullName>
    </submittedName>
</protein>
<feature type="region of interest" description="Disordered" evidence="1">
    <location>
        <begin position="1"/>
        <end position="136"/>
    </location>
</feature>
<feature type="region of interest" description="Disordered" evidence="1">
    <location>
        <begin position="264"/>
        <end position="353"/>
    </location>
</feature>
<feature type="region of interest" description="Disordered" evidence="1">
    <location>
        <begin position="418"/>
        <end position="438"/>
    </location>
</feature>
<name>A0ABR2ZUY1_9AGAR</name>
<evidence type="ECO:0000256" key="1">
    <source>
        <dbReference type="SAM" id="MobiDB-lite"/>
    </source>
</evidence>
<proteinExistence type="predicted"/>